<evidence type="ECO:0000256" key="1">
    <source>
        <dbReference type="SAM" id="MobiDB-lite"/>
    </source>
</evidence>
<dbReference type="Gramene" id="LPERR08G06080.1">
    <property type="protein sequence ID" value="LPERR08G06080.1"/>
    <property type="gene ID" value="LPERR08G06080"/>
</dbReference>
<dbReference type="EnsemblPlants" id="LPERR08G06080.1">
    <property type="protein sequence ID" value="LPERR08G06080.1"/>
    <property type="gene ID" value="LPERR08G06080"/>
</dbReference>
<keyword evidence="3" id="KW-1185">Reference proteome</keyword>
<feature type="compositionally biased region" description="Polar residues" evidence="1">
    <location>
        <begin position="33"/>
        <end position="45"/>
    </location>
</feature>
<reference evidence="2 3" key="1">
    <citation type="submission" date="2012-08" db="EMBL/GenBank/DDBJ databases">
        <title>Oryza genome evolution.</title>
        <authorList>
            <person name="Wing R.A."/>
        </authorList>
    </citation>
    <scope>NUCLEOTIDE SEQUENCE</scope>
</reference>
<evidence type="ECO:0000313" key="3">
    <source>
        <dbReference type="Proteomes" id="UP000032180"/>
    </source>
</evidence>
<dbReference type="AlphaFoldDB" id="A0A0D9X5K2"/>
<feature type="region of interest" description="Disordered" evidence="1">
    <location>
        <begin position="16"/>
        <end position="147"/>
    </location>
</feature>
<dbReference type="Proteomes" id="UP000032180">
    <property type="component" value="Chromosome 8"/>
</dbReference>
<reference evidence="2" key="3">
    <citation type="submission" date="2015-04" db="UniProtKB">
        <authorList>
            <consortium name="EnsemblPlants"/>
        </authorList>
    </citation>
    <scope>IDENTIFICATION</scope>
</reference>
<dbReference type="HOGENOM" id="CLU_1770737_0_0_1"/>
<feature type="compositionally biased region" description="Polar residues" evidence="1">
    <location>
        <begin position="72"/>
        <end position="88"/>
    </location>
</feature>
<feature type="compositionally biased region" description="Low complexity" evidence="1">
    <location>
        <begin position="54"/>
        <end position="67"/>
    </location>
</feature>
<reference evidence="3" key="2">
    <citation type="submission" date="2013-12" db="EMBL/GenBank/DDBJ databases">
        <authorList>
            <person name="Yu Y."/>
            <person name="Lee S."/>
            <person name="de Baynast K."/>
            <person name="Wissotski M."/>
            <person name="Liu L."/>
            <person name="Talag J."/>
            <person name="Goicoechea J."/>
            <person name="Angelova A."/>
            <person name="Jetty R."/>
            <person name="Kudrna D."/>
            <person name="Golser W."/>
            <person name="Rivera L."/>
            <person name="Zhang J."/>
            <person name="Wing R."/>
        </authorList>
    </citation>
    <scope>NUCLEOTIDE SEQUENCE</scope>
</reference>
<feature type="compositionally biased region" description="Low complexity" evidence="1">
    <location>
        <begin position="111"/>
        <end position="124"/>
    </location>
</feature>
<accession>A0A0D9X5K2</accession>
<protein>
    <submittedName>
        <fullName evidence="2">Uncharacterized protein</fullName>
    </submittedName>
</protein>
<evidence type="ECO:0000313" key="2">
    <source>
        <dbReference type="EnsemblPlants" id="LPERR08G06080.1"/>
    </source>
</evidence>
<organism evidence="2 3">
    <name type="scientific">Leersia perrieri</name>
    <dbReference type="NCBI Taxonomy" id="77586"/>
    <lineage>
        <taxon>Eukaryota</taxon>
        <taxon>Viridiplantae</taxon>
        <taxon>Streptophyta</taxon>
        <taxon>Embryophyta</taxon>
        <taxon>Tracheophyta</taxon>
        <taxon>Spermatophyta</taxon>
        <taxon>Magnoliopsida</taxon>
        <taxon>Liliopsida</taxon>
        <taxon>Poales</taxon>
        <taxon>Poaceae</taxon>
        <taxon>BOP clade</taxon>
        <taxon>Oryzoideae</taxon>
        <taxon>Oryzeae</taxon>
        <taxon>Oryzinae</taxon>
        <taxon>Leersia</taxon>
    </lineage>
</organism>
<sequence>MAPQGPPLWVRATMEDLEEEGAEQAGAPAERQQIATSAGINMTITRQKRKKTIPSTSSSAANASTPTYVEPPSSSGPIEPQTQETQCATLPVIEESTSPPKVRAMRNKKTSSVPVSPDSPSMSTRSKKRVTSTSPSMSTRSKKKLID</sequence>
<name>A0A0D9X5K2_9ORYZ</name>
<proteinExistence type="predicted"/>